<evidence type="ECO:0000313" key="4">
    <source>
        <dbReference type="Proteomes" id="UP000828390"/>
    </source>
</evidence>
<name>A0A9D4NK24_DREPO</name>
<dbReference type="Proteomes" id="UP000828390">
    <property type="component" value="Unassembled WGS sequence"/>
</dbReference>
<keyword evidence="4" id="KW-1185">Reference proteome</keyword>
<accession>A0A9D4NK24</accession>
<proteinExistence type="predicted"/>
<reference evidence="3" key="1">
    <citation type="journal article" date="2019" name="bioRxiv">
        <title>The Genome of the Zebra Mussel, Dreissena polymorpha: A Resource for Invasive Species Research.</title>
        <authorList>
            <person name="McCartney M.A."/>
            <person name="Auch B."/>
            <person name="Kono T."/>
            <person name="Mallez S."/>
            <person name="Zhang Y."/>
            <person name="Obille A."/>
            <person name="Becker A."/>
            <person name="Abrahante J.E."/>
            <person name="Garbe J."/>
            <person name="Badalamenti J.P."/>
            <person name="Herman A."/>
            <person name="Mangelson H."/>
            <person name="Liachko I."/>
            <person name="Sullivan S."/>
            <person name="Sone E.D."/>
            <person name="Koren S."/>
            <person name="Silverstein K.A.T."/>
            <person name="Beckman K.B."/>
            <person name="Gohl D.M."/>
        </authorList>
    </citation>
    <scope>NUCLEOTIDE SEQUENCE</scope>
    <source>
        <strain evidence="3">Duluth1</strain>
        <tissue evidence="3">Whole animal</tissue>
    </source>
</reference>
<dbReference type="EMBL" id="JAIWYP010000001">
    <property type="protein sequence ID" value="KAH3894687.1"/>
    <property type="molecule type" value="Genomic_DNA"/>
</dbReference>
<keyword evidence="2" id="KW-0732">Signal</keyword>
<feature type="signal peptide" evidence="2">
    <location>
        <begin position="1"/>
        <end position="19"/>
    </location>
</feature>
<reference evidence="3" key="2">
    <citation type="submission" date="2020-11" db="EMBL/GenBank/DDBJ databases">
        <authorList>
            <person name="McCartney M.A."/>
            <person name="Auch B."/>
            <person name="Kono T."/>
            <person name="Mallez S."/>
            <person name="Becker A."/>
            <person name="Gohl D.M."/>
            <person name="Silverstein K.A.T."/>
            <person name="Koren S."/>
            <person name="Bechman K.B."/>
            <person name="Herman A."/>
            <person name="Abrahante J.E."/>
            <person name="Garbe J."/>
        </authorList>
    </citation>
    <scope>NUCLEOTIDE SEQUENCE</scope>
    <source>
        <strain evidence="3">Duluth1</strain>
        <tissue evidence="3">Whole animal</tissue>
    </source>
</reference>
<feature type="region of interest" description="Disordered" evidence="1">
    <location>
        <begin position="29"/>
        <end position="57"/>
    </location>
</feature>
<protein>
    <recommendedName>
        <fullName evidence="5">Secreted protein</fullName>
    </recommendedName>
</protein>
<feature type="compositionally biased region" description="Basic and acidic residues" evidence="1">
    <location>
        <begin position="46"/>
        <end position="57"/>
    </location>
</feature>
<evidence type="ECO:0000256" key="1">
    <source>
        <dbReference type="SAM" id="MobiDB-lite"/>
    </source>
</evidence>
<evidence type="ECO:0000256" key="2">
    <source>
        <dbReference type="SAM" id="SignalP"/>
    </source>
</evidence>
<sequence length="79" mass="9054">MPVGARFKWWWWHVQMCVALGRRASEQGRHAARRTHVHAGRRRVHVGTDGRRRACSGRERRPERLVSIVTGDVSVVTGT</sequence>
<feature type="chain" id="PRO_5039622669" description="Secreted protein" evidence="2">
    <location>
        <begin position="20"/>
        <end position="79"/>
    </location>
</feature>
<evidence type="ECO:0000313" key="3">
    <source>
        <dbReference type="EMBL" id="KAH3894687.1"/>
    </source>
</evidence>
<feature type="compositionally biased region" description="Basic residues" evidence="1">
    <location>
        <begin position="30"/>
        <end position="45"/>
    </location>
</feature>
<organism evidence="3 4">
    <name type="scientific">Dreissena polymorpha</name>
    <name type="common">Zebra mussel</name>
    <name type="synonym">Mytilus polymorpha</name>
    <dbReference type="NCBI Taxonomy" id="45954"/>
    <lineage>
        <taxon>Eukaryota</taxon>
        <taxon>Metazoa</taxon>
        <taxon>Spiralia</taxon>
        <taxon>Lophotrochozoa</taxon>
        <taxon>Mollusca</taxon>
        <taxon>Bivalvia</taxon>
        <taxon>Autobranchia</taxon>
        <taxon>Heteroconchia</taxon>
        <taxon>Euheterodonta</taxon>
        <taxon>Imparidentia</taxon>
        <taxon>Neoheterodontei</taxon>
        <taxon>Myida</taxon>
        <taxon>Dreissenoidea</taxon>
        <taxon>Dreissenidae</taxon>
        <taxon>Dreissena</taxon>
    </lineage>
</organism>
<comment type="caution">
    <text evidence="3">The sequence shown here is derived from an EMBL/GenBank/DDBJ whole genome shotgun (WGS) entry which is preliminary data.</text>
</comment>
<evidence type="ECO:0008006" key="5">
    <source>
        <dbReference type="Google" id="ProtNLM"/>
    </source>
</evidence>
<gene>
    <name evidence="3" type="ORF">DPMN_018844</name>
</gene>
<dbReference type="AlphaFoldDB" id="A0A9D4NK24"/>